<evidence type="ECO:0000313" key="3">
    <source>
        <dbReference type="EMBL" id="OHA60227.1"/>
    </source>
</evidence>
<organism evidence="3 4">
    <name type="scientific">Candidatus Vogelbacteria bacterium RIFOXYD1_FULL_51_18</name>
    <dbReference type="NCBI Taxonomy" id="1802440"/>
    <lineage>
        <taxon>Bacteria</taxon>
        <taxon>Candidatus Vogeliibacteriota</taxon>
    </lineage>
</organism>
<comment type="caution">
    <text evidence="3">The sequence shown here is derived from an EMBL/GenBank/DDBJ whole genome shotgun (WGS) entry which is preliminary data.</text>
</comment>
<accession>A0A1G2QIH8</accession>
<dbReference type="AlphaFoldDB" id="A0A1G2QIH8"/>
<feature type="region of interest" description="Disordered" evidence="1">
    <location>
        <begin position="37"/>
        <end position="81"/>
    </location>
</feature>
<dbReference type="Proteomes" id="UP000177090">
    <property type="component" value="Unassembled WGS sequence"/>
</dbReference>
<proteinExistence type="predicted"/>
<gene>
    <name evidence="3" type="ORF">A2569_01555</name>
</gene>
<keyword evidence="2" id="KW-0472">Membrane</keyword>
<sequence length="334" mass="36793">MADVPAPTPQNTDGIWILLIVSFIFFAWVSNGGPSKFEERQGATRLADGGTSVIRSTSERETTARTSPSSPVTQTSSSDLARSPYAGKVVISSKGSAASAIQVNQENITIRNNTRSESISITGWTVKNGRENKLFPTSSSTLQVRYQSDRVAIPTGARILTGTQANFLTPVVLGPREQAYLVTGKMPNQSPYAVPVSFKLNKCIGYLEALPPYNFSPRASANCPAPSKEPELASLEQSCYNYVRRLSACHTPVFEVRDGIDYVDKTTGLSGYCKSYVKKRFSYSGCLAQHVADNDFTGTSWYIYLNYPQQLWDMNREHISLYDAQGRLVDELSY</sequence>
<dbReference type="EMBL" id="MHTL01000017">
    <property type="protein sequence ID" value="OHA60227.1"/>
    <property type="molecule type" value="Genomic_DNA"/>
</dbReference>
<evidence type="ECO:0000256" key="2">
    <source>
        <dbReference type="SAM" id="Phobius"/>
    </source>
</evidence>
<reference evidence="3 4" key="1">
    <citation type="journal article" date="2016" name="Nat. Commun.">
        <title>Thousands of microbial genomes shed light on interconnected biogeochemical processes in an aquifer system.</title>
        <authorList>
            <person name="Anantharaman K."/>
            <person name="Brown C.T."/>
            <person name="Hug L.A."/>
            <person name="Sharon I."/>
            <person name="Castelle C.J."/>
            <person name="Probst A.J."/>
            <person name="Thomas B.C."/>
            <person name="Singh A."/>
            <person name="Wilkins M.J."/>
            <person name="Karaoz U."/>
            <person name="Brodie E.L."/>
            <person name="Williams K.H."/>
            <person name="Hubbard S.S."/>
            <person name="Banfield J.F."/>
        </authorList>
    </citation>
    <scope>NUCLEOTIDE SEQUENCE [LARGE SCALE GENOMIC DNA]</scope>
</reference>
<evidence type="ECO:0000256" key="1">
    <source>
        <dbReference type="SAM" id="MobiDB-lite"/>
    </source>
</evidence>
<protein>
    <recommendedName>
        <fullName evidence="5">LTD domain-containing protein</fullName>
    </recommendedName>
</protein>
<dbReference type="InterPro" id="IPR036415">
    <property type="entry name" value="Lamin_tail_dom_sf"/>
</dbReference>
<feature type="transmembrane region" description="Helical" evidence="2">
    <location>
        <begin position="14"/>
        <end position="31"/>
    </location>
</feature>
<keyword evidence="2" id="KW-1133">Transmembrane helix</keyword>
<keyword evidence="2" id="KW-0812">Transmembrane</keyword>
<evidence type="ECO:0008006" key="5">
    <source>
        <dbReference type="Google" id="ProtNLM"/>
    </source>
</evidence>
<dbReference type="SUPFAM" id="SSF74853">
    <property type="entry name" value="Lamin A/C globular tail domain"/>
    <property type="match status" value="1"/>
</dbReference>
<evidence type="ECO:0000313" key="4">
    <source>
        <dbReference type="Proteomes" id="UP000177090"/>
    </source>
</evidence>
<dbReference type="STRING" id="1802440.A2569_01555"/>
<name>A0A1G2QIH8_9BACT</name>
<feature type="compositionally biased region" description="Low complexity" evidence="1">
    <location>
        <begin position="64"/>
        <end position="78"/>
    </location>
</feature>